<dbReference type="EMBL" id="CAJPWZ010000255">
    <property type="protein sequence ID" value="CAG2188570.1"/>
    <property type="molecule type" value="Genomic_DNA"/>
</dbReference>
<dbReference type="GO" id="GO:0005764">
    <property type="term" value="C:lysosome"/>
    <property type="evidence" value="ECO:0007669"/>
    <property type="project" value="TreeGrafter"/>
</dbReference>
<dbReference type="GO" id="GO:0005509">
    <property type="term" value="F:calcium ion binding"/>
    <property type="evidence" value="ECO:0007669"/>
    <property type="project" value="InterPro"/>
</dbReference>
<name>A0A8S3Q339_MYTED</name>
<keyword evidence="2" id="KW-1185">Reference proteome</keyword>
<comment type="caution">
    <text evidence="1">The sequence shown here is derived from an EMBL/GenBank/DDBJ whole genome shotgun (WGS) entry which is preliminary data.</text>
</comment>
<evidence type="ECO:0000313" key="1">
    <source>
        <dbReference type="EMBL" id="CAG2188570.1"/>
    </source>
</evidence>
<sequence length="194" mass="21276">MEGSLGLSMGYQIQTKGFATEALFQLAFDVKGKRKSMLGEGRTNGIPFKTHEIDDYAAGKKYTVTNGKCVVSVLKVEMVSCIPSDAKLLMSTFVGYGDKKIDVDMYSFSFNGANITMSVTKDSCVPVSQHVILPGAFIDIGYMGMTSGIRNTTVFNIPKPCQQIGTFEHQQNDVEHVGHRRHSFGLLTKSENCL</sequence>
<dbReference type="PANTHER" id="PTHR10697:SF13">
    <property type="entry name" value="RICIN B LECTIN DOMAIN-CONTAINING PROTEIN"/>
    <property type="match status" value="1"/>
</dbReference>
<dbReference type="GO" id="GO:0007160">
    <property type="term" value="P:cell-matrix adhesion"/>
    <property type="evidence" value="ECO:0007669"/>
    <property type="project" value="InterPro"/>
</dbReference>
<dbReference type="InterPro" id="IPR001299">
    <property type="entry name" value="Ependymin"/>
</dbReference>
<dbReference type="AlphaFoldDB" id="A0A8S3Q339"/>
<protein>
    <submittedName>
        <fullName evidence="1">Uncharacterized protein</fullName>
    </submittedName>
</protein>
<reference evidence="1" key="1">
    <citation type="submission" date="2021-03" db="EMBL/GenBank/DDBJ databases">
        <authorList>
            <person name="Bekaert M."/>
        </authorList>
    </citation>
    <scope>NUCLEOTIDE SEQUENCE</scope>
</reference>
<proteinExistence type="predicted"/>
<dbReference type="Proteomes" id="UP000683360">
    <property type="component" value="Unassembled WGS sequence"/>
</dbReference>
<accession>A0A8S3Q339</accession>
<dbReference type="OrthoDB" id="10001248at2759"/>
<gene>
    <name evidence="1" type="ORF">MEDL_3991</name>
</gene>
<dbReference type="PANTHER" id="PTHR10697">
    <property type="entry name" value="MAMMALIAN EPENDYMIN-RELATED PROTEIN 1"/>
    <property type="match status" value="1"/>
</dbReference>
<dbReference type="Pfam" id="PF00811">
    <property type="entry name" value="Ependymin"/>
    <property type="match status" value="1"/>
</dbReference>
<evidence type="ECO:0000313" key="2">
    <source>
        <dbReference type="Proteomes" id="UP000683360"/>
    </source>
</evidence>
<organism evidence="1 2">
    <name type="scientific">Mytilus edulis</name>
    <name type="common">Blue mussel</name>
    <dbReference type="NCBI Taxonomy" id="6550"/>
    <lineage>
        <taxon>Eukaryota</taxon>
        <taxon>Metazoa</taxon>
        <taxon>Spiralia</taxon>
        <taxon>Lophotrochozoa</taxon>
        <taxon>Mollusca</taxon>
        <taxon>Bivalvia</taxon>
        <taxon>Autobranchia</taxon>
        <taxon>Pteriomorphia</taxon>
        <taxon>Mytilida</taxon>
        <taxon>Mytiloidea</taxon>
        <taxon>Mytilidae</taxon>
        <taxon>Mytilinae</taxon>
        <taxon>Mytilus</taxon>
    </lineage>
</organism>
<dbReference type="GO" id="GO:0005576">
    <property type="term" value="C:extracellular region"/>
    <property type="evidence" value="ECO:0007669"/>
    <property type="project" value="InterPro"/>
</dbReference>